<reference evidence="2" key="2">
    <citation type="submission" date="2025-08" db="UniProtKB">
        <authorList>
            <consortium name="Ensembl"/>
        </authorList>
    </citation>
    <scope>IDENTIFICATION</scope>
</reference>
<gene>
    <name evidence="2" type="primary">JHY</name>
</gene>
<feature type="compositionally biased region" description="Polar residues" evidence="1">
    <location>
        <begin position="1"/>
        <end position="24"/>
    </location>
</feature>
<feature type="region of interest" description="Disordered" evidence="1">
    <location>
        <begin position="1"/>
        <end position="63"/>
    </location>
</feature>
<proteinExistence type="predicted"/>
<evidence type="ECO:0000256" key="1">
    <source>
        <dbReference type="SAM" id="MobiDB-lite"/>
    </source>
</evidence>
<dbReference type="GO" id="GO:0035082">
    <property type="term" value="P:axoneme assembly"/>
    <property type="evidence" value="ECO:0007669"/>
    <property type="project" value="TreeGrafter"/>
</dbReference>
<feature type="compositionally biased region" description="Basic and acidic residues" evidence="1">
    <location>
        <begin position="25"/>
        <end position="38"/>
    </location>
</feature>
<dbReference type="Pfam" id="PF15261">
    <property type="entry name" value="JHY"/>
    <property type="match status" value="1"/>
</dbReference>
<dbReference type="PANTHER" id="PTHR14726">
    <property type="entry name" value="JHY PROTEIN HOMOLOG"/>
    <property type="match status" value="1"/>
</dbReference>
<dbReference type="AlphaFoldDB" id="A0A8C2TA38"/>
<feature type="region of interest" description="Disordered" evidence="1">
    <location>
        <begin position="219"/>
        <end position="242"/>
    </location>
</feature>
<dbReference type="InterPro" id="IPR027968">
    <property type="entry name" value="JHY"/>
</dbReference>
<sequence length="718" mass="81241">MSAQHSMNASDTENVPVSSPNTVHGSKESLPRSEDKQPRSRPVSCKKPPAKEGSIGSELRGCQDSDYKSLVQERQYQLELQQLIQANDELVGLSADEMEKDSLEEDSSDEMISEEQETDDYLMYYIVKIPKKESNGRKQQPVDKYANLRYDPNWRNTKEGEKILKALKTRCAAKGGSMDLCQDSFYLHPRSSSGEKNQQDAKFQESFSESGPELLSFREPIESQPLRLHSRGNEPSDGCYRKDCPTTYSSALSLQIPKNQPQQAKKDFVEKNKQTLGLRTDKNKSYLQLHSKEQEVTQEQVADTKTVDEEPAQSALPNMEMTLEDKWNMNAKAMQKKLSQKKKVKSNQYLKGRALARNDNHQPAGRPAKPKTQHHQMSELQIAPMQATKQDSSSALQKRLCPTVGPDTNTAANSDTCLNNIPVRTSKKNKNCQRNHPNGLPRDKQHLYNHATVPSFPGDGSTSGQAHPNQKQTSSDFHVNYQGMVKDQDYKRHIHATSSLQPSQASVHSSPAALCPVSQLTQTVEQQHQEMVCLREAGDLRSFTPLPPLVPRIESEVHLERGDGNQVKISRRSSENNLLQTEKEKQRKVCTKPQISKTYITLDLNLGGLGPDYEAIKEKKEKLKQQREYAQRIKEQNMKNLSSVQTLPTKPQVTSARQKALEYAKMIPKPKTFTARQPDGRMKEERVRLPPITPLESLQSRHEKEKQVIAAFKNLRIL</sequence>
<feature type="region of interest" description="Disordered" evidence="1">
    <location>
        <begin position="190"/>
        <end position="209"/>
    </location>
</feature>
<dbReference type="Ensembl" id="ENSCJPT00005014425.1">
    <property type="protein sequence ID" value="ENSCJPP00005009678.1"/>
    <property type="gene ID" value="ENSCJPG00005008469.1"/>
</dbReference>
<dbReference type="CTD" id="79864"/>
<feature type="region of interest" description="Disordered" evidence="1">
    <location>
        <begin position="427"/>
        <end position="474"/>
    </location>
</feature>
<evidence type="ECO:0000313" key="2">
    <source>
        <dbReference type="Ensembl" id="ENSCJPP00005009678.1"/>
    </source>
</evidence>
<keyword evidence="3" id="KW-1185">Reference proteome</keyword>
<dbReference type="KEGG" id="cjo:107324306"/>
<reference evidence="2" key="3">
    <citation type="submission" date="2025-09" db="UniProtKB">
        <authorList>
            <consortium name="Ensembl"/>
        </authorList>
    </citation>
    <scope>IDENTIFICATION</scope>
</reference>
<feature type="compositionally biased region" description="Polar residues" evidence="1">
    <location>
        <begin position="460"/>
        <end position="474"/>
    </location>
</feature>
<feature type="region of interest" description="Disordered" evidence="1">
    <location>
        <begin position="353"/>
        <end position="377"/>
    </location>
</feature>
<dbReference type="GeneTree" id="ENSGT00390000002823"/>
<evidence type="ECO:0000313" key="3">
    <source>
        <dbReference type="Proteomes" id="UP000694412"/>
    </source>
</evidence>
<dbReference type="Proteomes" id="UP000694412">
    <property type="component" value="Chromosome 24"/>
</dbReference>
<protein>
    <submittedName>
        <fullName evidence="2">Junctional cadherin complex regulator</fullName>
    </submittedName>
</protein>
<organism evidence="2 3">
    <name type="scientific">Coturnix japonica</name>
    <name type="common">Japanese quail</name>
    <name type="synonym">Coturnix coturnix japonica</name>
    <dbReference type="NCBI Taxonomy" id="93934"/>
    <lineage>
        <taxon>Eukaryota</taxon>
        <taxon>Metazoa</taxon>
        <taxon>Chordata</taxon>
        <taxon>Craniata</taxon>
        <taxon>Vertebrata</taxon>
        <taxon>Euteleostomi</taxon>
        <taxon>Archelosauria</taxon>
        <taxon>Archosauria</taxon>
        <taxon>Dinosauria</taxon>
        <taxon>Saurischia</taxon>
        <taxon>Theropoda</taxon>
        <taxon>Coelurosauria</taxon>
        <taxon>Aves</taxon>
        <taxon>Neognathae</taxon>
        <taxon>Galloanserae</taxon>
        <taxon>Galliformes</taxon>
        <taxon>Phasianidae</taxon>
        <taxon>Perdicinae</taxon>
        <taxon>Coturnix</taxon>
    </lineage>
</organism>
<dbReference type="OrthoDB" id="10057281at2759"/>
<dbReference type="PANTHER" id="PTHR14726:SF1">
    <property type="entry name" value="JHY PROTEIN HOMOLOG"/>
    <property type="match status" value="1"/>
</dbReference>
<name>A0A8C2TA38_COTJA</name>
<dbReference type="RefSeq" id="XP_015739728.1">
    <property type="nucleotide sequence ID" value="XM_015884242.2"/>
</dbReference>
<feature type="compositionally biased region" description="Basic and acidic residues" evidence="1">
    <location>
        <begin position="231"/>
        <end position="242"/>
    </location>
</feature>
<dbReference type="GeneID" id="107324306"/>
<reference evidence="2" key="1">
    <citation type="submission" date="2015-11" db="EMBL/GenBank/DDBJ databases">
        <authorList>
            <consortium name="International Coturnix japonica Genome Analysis Consortium"/>
            <person name="Warren W."/>
            <person name="Burt D.W."/>
            <person name="Antin P.B."/>
            <person name="Lanford R."/>
            <person name="Gros J."/>
            <person name="Wilson R.K."/>
        </authorList>
    </citation>
    <scope>NUCLEOTIDE SEQUENCE [LARGE SCALE GENOMIC DNA]</scope>
</reference>
<accession>A0A8C2TA38</accession>